<keyword evidence="6 7" id="KW-0238">DNA-binding</keyword>
<dbReference type="SUPFAM" id="SSF75553">
    <property type="entry name" value="Smc hinge domain"/>
    <property type="match status" value="1"/>
</dbReference>
<dbReference type="Proteomes" id="UP001139179">
    <property type="component" value="Unassembled WGS sequence"/>
</dbReference>
<dbReference type="GO" id="GO:0005694">
    <property type="term" value="C:chromosome"/>
    <property type="evidence" value="ECO:0007669"/>
    <property type="project" value="InterPro"/>
</dbReference>
<feature type="coiled-coil region" evidence="7">
    <location>
        <begin position="241"/>
        <end position="366"/>
    </location>
</feature>
<keyword evidence="4 7" id="KW-0067">ATP-binding</keyword>
<comment type="subunit">
    <text evidence="7">Homodimer.</text>
</comment>
<dbReference type="GO" id="GO:0003677">
    <property type="term" value="F:DNA binding"/>
    <property type="evidence" value="ECO:0007669"/>
    <property type="project" value="UniProtKB-UniRule"/>
</dbReference>
<gene>
    <name evidence="7 9" type="primary">smc</name>
    <name evidence="9" type="ORF">M3202_03635</name>
</gene>
<evidence type="ECO:0000259" key="8">
    <source>
        <dbReference type="SMART" id="SM00968"/>
    </source>
</evidence>
<dbReference type="SUPFAM" id="SSF52540">
    <property type="entry name" value="P-loop containing nucleoside triphosphate hydrolases"/>
    <property type="match status" value="1"/>
</dbReference>
<dbReference type="Gene3D" id="3.30.70.1620">
    <property type="match status" value="1"/>
</dbReference>
<dbReference type="GO" id="GO:0005524">
    <property type="term" value="F:ATP binding"/>
    <property type="evidence" value="ECO:0007669"/>
    <property type="project" value="UniProtKB-UniRule"/>
</dbReference>
<evidence type="ECO:0000313" key="9">
    <source>
        <dbReference type="EMBL" id="MCM3713163.1"/>
    </source>
</evidence>
<comment type="function">
    <text evidence="7">Required for chromosome condensation and partitioning.</text>
</comment>
<dbReference type="Pfam" id="PF06470">
    <property type="entry name" value="SMC_hinge"/>
    <property type="match status" value="1"/>
</dbReference>
<dbReference type="CDD" id="cd03278">
    <property type="entry name" value="ABC_SMC_barmotin"/>
    <property type="match status" value="2"/>
</dbReference>
<dbReference type="Gene3D" id="1.20.1060.20">
    <property type="match status" value="1"/>
</dbReference>
<evidence type="ECO:0000256" key="4">
    <source>
        <dbReference type="ARBA" id="ARBA00022840"/>
    </source>
</evidence>
<feature type="domain" description="SMC hinge" evidence="8">
    <location>
        <begin position="518"/>
        <end position="637"/>
    </location>
</feature>
<evidence type="ECO:0000256" key="7">
    <source>
        <dbReference type="HAMAP-Rule" id="MF_01894"/>
    </source>
</evidence>
<dbReference type="AlphaFoldDB" id="A0A9X2DMS6"/>
<evidence type="ECO:0000313" key="10">
    <source>
        <dbReference type="Proteomes" id="UP001139179"/>
    </source>
</evidence>
<sequence length="1187" mass="135540">MFLKRLEVAGFKSFAEQVNIEFVSGVTAVVGPNGSGKSNISDSIRWVLGEQSAKSLRGSKMEDIIFAGSDSRKPLNYAEVSLVLDNEDQHLAIDYSEVSVTRRVYRSGDSEYFINKQACRLKDIVDLFLDSGLGREAYSIIGQGKVEEILSSKPTDRRVIFEEAAGVLKYKTRKEKAEKRLAETQENLWRVEDILHELEGQVEPLQIQASIAKDYLHKREELKEVEIALLVHEIHELHGQWEEEKEKLGQLRSSYEEHQERLGALEEERLSLREETEALNERYQSAQEELLVTSEELEKKEGMRQLLDERKKHASQNKKQLEEACQEKEAQLKAVEASWRQEAEQLRQATARVKELEQTVTSKEQLLVKFDATSEEEMEQHKADYIEVLNEQASIRNEKRYLEEQLRQQQVKQERLLQENEGLVAEREKLAEQLAAATEQAAARTAALEQAGEAYRRKQREYESVKDRYHKQETKLYEGYQMVQRLQSRADVLTEMEADFSGFFQGVKEVLKARGKLSGVVGAVAELIEVPKEYETAIEIALGGASQHVVTRSEADARKAIQFLKQNRSGRATFLPLPVIKPRHIPASTLQQVEGHPAFIGVAASLVNYERTYESVLSNLLGHVLIARDLPGANQLAALTGHRFRVVSLEGDVVNPGGSMTGGALKQKQSPLLGRKRELEELKQKLDKLTKMTVQLEQEVRQDKETMKQLEQELEQLRQQGEEARYTLQEAKTAVQQLEKELERSHDQFSRFDREQATFTDEVERIKAKQQELDQRYETAVSEAEALERKVKELEELQVAERHSKETMQEELVADKIALATARERLAAVKEQEQRLKKEQTALDKEVSELEEHLQLLTGEMTDRSQGESGLAEQIDSYRRKKGELTELIATMKEKRASLDQAYVNLEAALKKQQDAHALLADDCRKIEVKVNRMDVELDNRLEQLREEYELSFEAARAHYQLTIDPEEARTKVKLIKLALAELGTVNLGSIDEYERVRERFDFLSSQRQDLMEAKQTLHDVIAEMDEEMTKRFYETYLQIRTHFQKVFKQLFGGGEADLVLTEPDHLLESGVDIVARPPGKKMQSLGLLSGGERALTAIGLLFAILYVRPVPFCVLDEVEAALDEANVSRFAHFLKSFSSETQFIVITHRKGTMEEADVLYGVTMQESGVSRIVSVKLEETKELIES</sequence>
<protein>
    <recommendedName>
        <fullName evidence="7">Chromosome partition protein Smc</fullName>
    </recommendedName>
</protein>
<dbReference type="Gene3D" id="3.40.50.300">
    <property type="entry name" value="P-loop containing nucleotide triphosphate hydrolases"/>
    <property type="match status" value="2"/>
</dbReference>
<comment type="subcellular location">
    <subcellularLocation>
        <location evidence="1 7">Cytoplasm</location>
    </subcellularLocation>
</comment>
<dbReference type="InterPro" id="IPR003395">
    <property type="entry name" value="RecF/RecN/SMC_N"/>
</dbReference>
<keyword evidence="10" id="KW-1185">Reference proteome</keyword>
<name>A0A9X2DMS6_9BACI</name>
<reference evidence="9" key="1">
    <citation type="submission" date="2022-05" db="EMBL/GenBank/DDBJ databases">
        <title>Comparative Genomics of Spacecraft Associated Microbes.</title>
        <authorList>
            <person name="Tran M.T."/>
            <person name="Wright A."/>
            <person name="Seuylemezian A."/>
            <person name="Eisen J."/>
            <person name="Coil D."/>
        </authorList>
    </citation>
    <scope>NUCLEOTIDE SEQUENCE</scope>
    <source>
        <strain evidence="9">214.1.1</strain>
    </source>
</reference>
<dbReference type="PANTHER" id="PTHR43977">
    <property type="entry name" value="STRUCTURAL MAINTENANCE OF CHROMOSOMES PROTEIN 3"/>
    <property type="match status" value="1"/>
</dbReference>
<dbReference type="InterPro" id="IPR024704">
    <property type="entry name" value="SMC"/>
</dbReference>
<dbReference type="GO" id="GO:0007059">
    <property type="term" value="P:chromosome segregation"/>
    <property type="evidence" value="ECO:0007669"/>
    <property type="project" value="UniProtKB-UniRule"/>
</dbReference>
<dbReference type="SMART" id="SM00968">
    <property type="entry name" value="SMC_hinge"/>
    <property type="match status" value="1"/>
</dbReference>
<evidence type="ECO:0000256" key="6">
    <source>
        <dbReference type="ARBA" id="ARBA00023125"/>
    </source>
</evidence>
<evidence type="ECO:0000256" key="2">
    <source>
        <dbReference type="ARBA" id="ARBA00022490"/>
    </source>
</evidence>
<dbReference type="GO" id="GO:0006260">
    <property type="term" value="P:DNA replication"/>
    <property type="evidence" value="ECO:0007669"/>
    <property type="project" value="UniProtKB-UniRule"/>
</dbReference>
<dbReference type="GO" id="GO:0016887">
    <property type="term" value="F:ATP hydrolysis activity"/>
    <property type="evidence" value="ECO:0007669"/>
    <property type="project" value="InterPro"/>
</dbReference>
<dbReference type="FunFam" id="3.40.50.300:FF:000901">
    <property type="entry name" value="Chromosome partition protein Smc"/>
    <property type="match status" value="1"/>
</dbReference>
<dbReference type="PIRSF" id="PIRSF005719">
    <property type="entry name" value="SMC"/>
    <property type="match status" value="1"/>
</dbReference>
<feature type="binding site" evidence="7">
    <location>
        <begin position="32"/>
        <end position="39"/>
    </location>
    <ligand>
        <name>ATP</name>
        <dbReference type="ChEBI" id="CHEBI:30616"/>
    </ligand>
</feature>
<dbReference type="InterPro" id="IPR010935">
    <property type="entry name" value="SMC_hinge"/>
</dbReference>
<keyword evidence="2 7" id="KW-0963">Cytoplasm</keyword>
<comment type="caution">
    <text evidence="9">The sequence shown here is derived from an EMBL/GenBank/DDBJ whole genome shotgun (WGS) entry which is preliminary data.</text>
</comment>
<organism evidence="9 10">
    <name type="scientific">Halalkalibacter oceani</name>
    <dbReference type="NCBI Taxonomy" id="1653776"/>
    <lineage>
        <taxon>Bacteria</taxon>
        <taxon>Bacillati</taxon>
        <taxon>Bacillota</taxon>
        <taxon>Bacilli</taxon>
        <taxon>Bacillales</taxon>
        <taxon>Bacillaceae</taxon>
        <taxon>Halalkalibacter</taxon>
    </lineage>
</organism>
<keyword evidence="5 7" id="KW-0175">Coiled coil</keyword>
<dbReference type="Pfam" id="PF02463">
    <property type="entry name" value="SMC_N"/>
    <property type="match status" value="1"/>
</dbReference>
<feature type="coiled-coil region" evidence="7">
    <location>
        <begin position="399"/>
        <end position="475"/>
    </location>
</feature>
<dbReference type="GO" id="GO:0005737">
    <property type="term" value="C:cytoplasm"/>
    <property type="evidence" value="ECO:0007669"/>
    <property type="project" value="UniProtKB-SubCell"/>
</dbReference>
<feature type="coiled-coil region" evidence="7">
    <location>
        <begin position="672"/>
        <end position="916"/>
    </location>
</feature>
<dbReference type="InterPro" id="IPR036277">
    <property type="entry name" value="SMC_hinge_sf"/>
</dbReference>
<accession>A0A9X2DMS6</accession>
<evidence type="ECO:0000256" key="3">
    <source>
        <dbReference type="ARBA" id="ARBA00022741"/>
    </source>
</evidence>
<dbReference type="GO" id="GO:0030261">
    <property type="term" value="P:chromosome condensation"/>
    <property type="evidence" value="ECO:0007669"/>
    <property type="project" value="InterPro"/>
</dbReference>
<dbReference type="RefSeq" id="WP_251221985.1">
    <property type="nucleotide sequence ID" value="NZ_JAMBOL010000002.1"/>
</dbReference>
<comment type="similarity">
    <text evidence="7">Belongs to the SMC family.</text>
</comment>
<dbReference type="FunFam" id="3.40.50.300:FF:000984">
    <property type="entry name" value="Chromosome partition protein Smc"/>
    <property type="match status" value="1"/>
</dbReference>
<evidence type="ECO:0000256" key="1">
    <source>
        <dbReference type="ARBA" id="ARBA00004496"/>
    </source>
</evidence>
<keyword evidence="3 7" id="KW-0547">Nucleotide-binding</keyword>
<dbReference type="EMBL" id="JAMBOL010000002">
    <property type="protein sequence ID" value="MCM3713163.1"/>
    <property type="molecule type" value="Genomic_DNA"/>
</dbReference>
<dbReference type="InterPro" id="IPR011890">
    <property type="entry name" value="SMC_prok"/>
</dbReference>
<evidence type="ECO:0000256" key="5">
    <source>
        <dbReference type="ARBA" id="ARBA00023054"/>
    </source>
</evidence>
<dbReference type="GO" id="GO:0007062">
    <property type="term" value="P:sister chromatid cohesion"/>
    <property type="evidence" value="ECO:0007669"/>
    <property type="project" value="InterPro"/>
</dbReference>
<dbReference type="HAMAP" id="MF_01894">
    <property type="entry name" value="Smc_prok"/>
    <property type="match status" value="1"/>
</dbReference>
<proteinExistence type="inferred from homology"/>
<comment type="domain">
    <text evidence="7">Contains large globular domains required for ATP hydrolysis at each terminus and a third globular domain forming a flexible hinge near the middle of the molecule. These domains are separated by coiled-coil structures.</text>
</comment>
<dbReference type="InterPro" id="IPR027417">
    <property type="entry name" value="P-loop_NTPase"/>
</dbReference>
<feature type="coiled-coil region" evidence="7">
    <location>
        <begin position="167"/>
        <end position="201"/>
    </location>
</feature>
<dbReference type="NCBIfam" id="TIGR02168">
    <property type="entry name" value="SMC_prok_B"/>
    <property type="match status" value="1"/>
</dbReference>